<reference evidence="4" key="1">
    <citation type="submission" date="2020-08" db="EMBL/GenBank/DDBJ databases">
        <title>Paracoccus amoyensis sp. nov., isolated from the surface seawater at coast of Xiamen, Fujian.</title>
        <authorList>
            <person name="Lyu L."/>
        </authorList>
    </citation>
    <scope>NUCLEOTIDE SEQUENCE</scope>
    <source>
        <strain evidence="4">11-3</strain>
    </source>
</reference>
<dbReference type="InterPro" id="IPR053171">
    <property type="entry name" value="Viral_Tip_Attach_Protein"/>
</dbReference>
<dbReference type="EMBL" id="JACOQL010000002">
    <property type="protein sequence ID" value="MBC9246751.1"/>
    <property type="molecule type" value="Genomic_DNA"/>
</dbReference>
<keyword evidence="1" id="KW-0732">Signal</keyword>
<dbReference type="PANTHER" id="PTHR36251:SF2">
    <property type="entry name" value="GIFSY-2 PROPHAGE HOST SPECIFICITY PROTEIN J, PHAGE LAMBDA"/>
    <property type="match status" value="1"/>
</dbReference>
<organism evidence="4 5">
    <name type="scientific">Paracoccus amoyensis</name>
    <dbReference type="NCBI Taxonomy" id="2760093"/>
    <lineage>
        <taxon>Bacteria</taxon>
        <taxon>Pseudomonadati</taxon>
        <taxon>Pseudomonadota</taxon>
        <taxon>Alphaproteobacteria</taxon>
        <taxon>Rhodobacterales</taxon>
        <taxon>Paracoccaceae</taxon>
        <taxon>Paracoccus</taxon>
    </lineage>
</organism>
<evidence type="ECO:0000313" key="4">
    <source>
        <dbReference type="EMBL" id="MBC9246751.1"/>
    </source>
</evidence>
<feature type="domain" description="Tip attachment protein J central straight fiber" evidence="2">
    <location>
        <begin position="812"/>
        <end position="944"/>
    </location>
</feature>
<protein>
    <submittedName>
        <fullName evidence="4">DUF1983 domain-containing protein</fullName>
    </submittedName>
</protein>
<keyword evidence="5" id="KW-1185">Reference proteome</keyword>
<comment type="caution">
    <text evidence="4">The sequence shown here is derived from an EMBL/GenBank/DDBJ whole genome shotgun (WGS) entry which is preliminary data.</text>
</comment>
<gene>
    <name evidence="4" type="ORF">H4P12_08500</name>
</gene>
<proteinExistence type="predicted"/>
<name>A0A926GDY1_9RHOB</name>
<feature type="domain" description="Tip attachment protein J" evidence="3">
    <location>
        <begin position="320"/>
        <end position="461"/>
    </location>
</feature>
<feature type="chain" id="PRO_5037509129" evidence="1">
    <location>
        <begin position="22"/>
        <end position="1005"/>
    </location>
</feature>
<dbReference type="Pfam" id="PF13550">
    <property type="entry name" value="Phage-tail_3"/>
    <property type="match status" value="1"/>
</dbReference>
<dbReference type="PANTHER" id="PTHR36251">
    <property type="entry name" value="FELS-1 PROPHAGE HOST SPECIFICITY PROTEIN-RELATED"/>
    <property type="match status" value="1"/>
</dbReference>
<feature type="signal peptide" evidence="1">
    <location>
        <begin position="1"/>
        <end position="21"/>
    </location>
</feature>
<accession>A0A926GDY1</accession>
<dbReference type="AlphaFoldDB" id="A0A926GDY1"/>
<dbReference type="Pfam" id="PF09327">
    <property type="entry name" value="Phage_Tail_Tip"/>
    <property type="match status" value="1"/>
</dbReference>
<evidence type="ECO:0000259" key="2">
    <source>
        <dbReference type="Pfam" id="PF09327"/>
    </source>
</evidence>
<sequence length="1005" mass="109274">MGAAVAFVGGLFSFGAGAAFAAGGTAFAGWVAGATFGGTLLGGLAVKLLTSVAVSALSAAMAAEPPQGGGITISVTAHGEQQPETIILGRYATAGQAISAPYSHGSSNRHLTQIVELCSAPGAKLERVQMGDEWLELGSVPHEDYGRPVVDGKYEGRIWVKYYDGTQTEADPYLRSKYGEHDDRPWAADMIGAGLCYAILTFKYDQEDLPQVPNYRFEMLGIPLYDIRKDSTAGGLGPQRLNDPATWVATENPVVICWNLMRGIPLPGGEVYGGNIADLRQLPRALWVAAMNRADVQVKRQDGKTEATYRAGLEIALNQPPAAALEEFLKAASATIADLGYGWGIVAGPPALPVYSFSDDDIIVSRKQELDPFPALQDTYNAISAKFPDPEHFWETKEAPQRTNALWEASDVFGRRMASLSLPAVPYPRQVQRLMRAWLEDERRFRRHVIALPPDSAHVELVDTMDWGSVRNGYDGKDFTPYEILEDPRTGIRQFSLRERDPNDYSWQPGFELPMPPGPARPAPIVPADVSGFDAQAVILTDSEGNQRMAGIRLVWNPELIAEGLRWELRFAGSTEIVLRGDIQNISAGSLMLYQGILPSTNYEVHARLIKKRRTAWTSWRYVRTHDIRLGSHDVDFEEIKQDVRLDIDALEEWAGGSGDAQRALRDEIAAVRDSLAEMDFSIYSAHEKLRQEMVVEAANSRAAFLEEVDVAVSGTEAVALRVTTLDVTVGENTGKIAEESLVRAREDNALATDITTVKTALGNKANASTVQSLTTRVGKTEDGLEAQADATTRVEARTNRASASGLLRVNATASSDGALTRIAISAQAEADGTNQTASLFIEAGSDGTNQILAVADRFAIANGRGANAARQVPFVVNDGQVYMDRAFIKHADIDTLWIKDGAVGTWWSVNGASLTVSVSYPARLLVMTSARIAGRSGGWSVDYQLNQNGSQADFITFSVSPYTWTFSSFRSFNVPAGTHDFSQSFSGDQDAISQQRMLVLGMYR</sequence>
<dbReference type="Proteomes" id="UP000608594">
    <property type="component" value="Unassembled WGS sequence"/>
</dbReference>
<evidence type="ECO:0000313" key="5">
    <source>
        <dbReference type="Proteomes" id="UP000608594"/>
    </source>
</evidence>
<dbReference type="RefSeq" id="WP_187793204.1">
    <property type="nucleotide sequence ID" value="NZ_JACOQL010000002.1"/>
</dbReference>
<dbReference type="InterPro" id="IPR032876">
    <property type="entry name" value="J_dom"/>
</dbReference>
<evidence type="ECO:0000259" key="3">
    <source>
        <dbReference type="Pfam" id="PF13550"/>
    </source>
</evidence>
<evidence type="ECO:0000256" key="1">
    <source>
        <dbReference type="SAM" id="SignalP"/>
    </source>
</evidence>
<dbReference type="InterPro" id="IPR015406">
    <property type="entry name" value="GpJ_CSF"/>
</dbReference>